<dbReference type="Proteomes" id="UP000035880">
    <property type="component" value="Chromosome 3L"/>
</dbReference>
<organism evidence="1">
    <name type="scientific">Drosophila simulans</name>
    <name type="common">Fruit fly</name>
    <dbReference type="NCBI Taxonomy" id="7240"/>
    <lineage>
        <taxon>Eukaryota</taxon>
        <taxon>Metazoa</taxon>
        <taxon>Ecdysozoa</taxon>
        <taxon>Arthropoda</taxon>
        <taxon>Hexapoda</taxon>
        <taxon>Insecta</taxon>
        <taxon>Pterygota</taxon>
        <taxon>Neoptera</taxon>
        <taxon>Endopterygota</taxon>
        <taxon>Diptera</taxon>
        <taxon>Brachycera</taxon>
        <taxon>Muscomorpha</taxon>
        <taxon>Ephydroidea</taxon>
        <taxon>Drosophilidae</taxon>
        <taxon>Drosophila</taxon>
        <taxon>Sophophora</taxon>
    </lineage>
</organism>
<protein>
    <submittedName>
        <fullName evidence="1">Uncharacterized protein</fullName>
    </submittedName>
</protein>
<name>A0A0J9RTX0_DROSI</name>
<proteinExistence type="predicted"/>
<dbReference type="EMBL" id="CM002912">
    <property type="protein sequence ID" value="KMY99231.1"/>
    <property type="molecule type" value="Genomic_DNA"/>
</dbReference>
<sequence>MHMNYIRLGASLSWIRSLSARPPESGEESRAERIPVWMFLFAAKSMLTQIRGFNCCAGQLQVDCSR</sequence>
<dbReference type="KEGG" id="dsi:Dsimw501_GD28293"/>
<accession>A0A0J9RTX0</accession>
<gene>
    <name evidence="1" type="primary">Dsim\GD28293</name>
    <name evidence="1" type="ORF">Dsimw501_GD28293</name>
</gene>
<dbReference type="Bgee" id="FBgn0269583">
    <property type="expression patterns" value="Expressed in male reproductive system and 1 other cell type or tissue"/>
</dbReference>
<reference evidence="1" key="2">
    <citation type="submission" date="2014-06" db="EMBL/GenBank/DDBJ databases">
        <authorList>
            <person name="Hu T."/>
            <person name="Eisen M.B."/>
            <person name="Thornton K.R."/>
            <person name="Andolfatto P."/>
        </authorList>
    </citation>
    <scope>NUCLEOTIDE SEQUENCE</scope>
    <source>
        <strain evidence="1">W501</strain>
    </source>
</reference>
<reference evidence="1" key="3">
    <citation type="submission" date="2015-04" db="EMBL/GenBank/DDBJ databases">
        <authorList>
            <consortium name="FlyBase"/>
        </authorList>
    </citation>
    <scope>NUCLEOTIDE SEQUENCE</scope>
    <source>
        <strain evidence="1">W501</strain>
    </source>
</reference>
<evidence type="ECO:0000313" key="1">
    <source>
        <dbReference type="EMBL" id="KMY99231.1"/>
    </source>
</evidence>
<dbReference type="AlphaFoldDB" id="A0A0J9RTX0"/>
<reference evidence="1" key="1">
    <citation type="journal article" date="2013" name="Genome Res.">
        <title>A second-generation assembly of the Drosophila simulans genome provides new insights into patterns of lineage-specific divergence.</title>
        <authorList>
            <person name="Hu T.T."/>
            <person name="Eisen M.B."/>
            <person name="Thornton K.R."/>
            <person name="Andolfatto P."/>
        </authorList>
    </citation>
    <scope>NUCLEOTIDE SEQUENCE [LARGE SCALE GENOMIC DNA]</scope>
    <source>
        <strain evidence="1">W501</strain>
    </source>
</reference>